<dbReference type="AlphaFoldDB" id="A0A7R8VN20"/>
<dbReference type="EMBL" id="OA568490">
    <property type="protein sequence ID" value="CAD7201575.1"/>
    <property type="molecule type" value="Genomic_DNA"/>
</dbReference>
<proteinExistence type="predicted"/>
<reference evidence="1" key="1">
    <citation type="submission" date="2020-11" db="EMBL/GenBank/DDBJ databases">
        <authorList>
            <person name="Tran Van P."/>
        </authorList>
    </citation>
    <scope>NUCLEOTIDE SEQUENCE</scope>
</reference>
<dbReference type="InterPro" id="IPR032675">
    <property type="entry name" value="LRR_dom_sf"/>
</dbReference>
<protein>
    <submittedName>
        <fullName evidence="1">Uncharacterized protein</fullName>
    </submittedName>
</protein>
<evidence type="ECO:0000313" key="1">
    <source>
        <dbReference type="EMBL" id="CAD7201575.1"/>
    </source>
</evidence>
<dbReference type="SUPFAM" id="SSF52047">
    <property type="entry name" value="RNI-like"/>
    <property type="match status" value="1"/>
</dbReference>
<organism evidence="1">
    <name type="scientific">Timema douglasi</name>
    <name type="common">Walking stick</name>
    <dbReference type="NCBI Taxonomy" id="61478"/>
    <lineage>
        <taxon>Eukaryota</taxon>
        <taxon>Metazoa</taxon>
        <taxon>Ecdysozoa</taxon>
        <taxon>Arthropoda</taxon>
        <taxon>Hexapoda</taxon>
        <taxon>Insecta</taxon>
        <taxon>Pterygota</taxon>
        <taxon>Neoptera</taxon>
        <taxon>Polyneoptera</taxon>
        <taxon>Phasmatodea</taxon>
        <taxon>Timematodea</taxon>
        <taxon>Timematoidea</taxon>
        <taxon>Timematidae</taxon>
        <taxon>Timema</taxon>
    </lineage>
</organism>
<name>A0A7R8VN20_TIMDO</name>
<sequence length="417" mass="46251">MDPGIFELRHILEDVPSRPAERQLLPCMTHQRREYAALSTYVYTKLHIIRRAHPSGPLLTAGHSCPPSDMQLGVHIRGGHCLRFAPLVKHVMLCSRRRSLFKLSSSCGACHVLFQEKGIEEGSLAVFLGFLQSTSIRDLVLANCRLHLAIHDGRLSRLGRHDDSVAELLTSLPDFSCSAVVFLRLGGFQARQTYFLLGEVTVNDRMALRGPHLLPFLRGFTHLSDLDLSLDKNSNSGNPLLVDDRVLTSFFQTLSVNFRTLQSLKVSHWKVCLDESDKTLRAVGRALKTCSLSHLKVNGVSVTDSTHKVSLQHLFLQTVVANLSYLSWLSMVGVCLTPGQATAVGKCIRDRFPGSGLEVSAKDVGVDAVKSLVTALEEGNKIEVMYLGGVSCTLRIQRILKNQKLKGKFRRFTSLKE</sequence>
<dbReference type="Gene3D" id="3.80.10.10">
    <property type="entry name" value="Ribonuclease Inhibitor"/>
    <property type="match status" value="1"/>
</dbReference>
<accession>A0A7R8VN20</accession>
<gene>
    <name evidence="1" type="ORF">TDIB3V08_LOCUS7771</name>
</gene>